<keyword evidence="3" id="KW-1185">Reference proteome</keyword>
<dbReference type="Proteomes" id="UP000226192">
    <property type="component" value="Unassembled WGS sequence"/>
</dbReference>
<evidence type="ECO:0000256" key="1">
    <source>
        <dbReference type="SAM" id="MobiDB-lite"/>
    </source>
</evidence>
<sequence>MKSLTLSLVAAIINSPRFAIATKVDSVREIGKDAVIKGSSVTWDSGKGWRDSFMCNENRILSISIDKKWAACCQDNGSLKGSQATEFHCCAPGHDLAGSKEVGFNCCPTGQDFNGKVCKLVCKNGKNLVDGKCVCPEGYVEAADDTCTEAPVKGGCTSGLTTGKCYMFKGETGRRLAYKNKQYSETIPHKDAIPGKFQLCRDEKCTPGLPINPNHEIHIKDLHGSPPTSADAGQWLNNNGGGAHIGKTPDYAKSGNFSITRWPCGKYCLSGIQRGLGVACPSEDPSITFYGSATEACIEYDLLEVPCKIRDKRNNCIWKNGKNQCCSKTDCSDTTPDHNPDDKPGDKPDPTGSTPHVPEETKSPMEKLCPSQHDTTIEAFGIGFRILCGWQFGPGEKVDTEKNVLDPLSCHAKCAKDKKCQGANWDMVNLGCSCSRDWEAAIVEGNFSYVTFHPTFVRPRD</sequence>
<protein>
    <submittedName>
        <fullName evidence="2">Uncharacterized protein</fullName>
    </submittedName>
</protein>
<proteinExistence type="predicted"/>
<dbReference type="EMBL" id="NJET01000099">
    <property type="protein sequence ID" value="PHH61566.1"/>
    <property type="molecule type" value="Genomic_DNA"/>
</dbReference>
<evidence type="ECO:0000313" key="3">
    <source>
        <dbReference type="Proteomes" id="UP000226192"/>
    </source>
</evidence>
<accession>A0A2C5Y1L8</accession>
<dbReference type="AlphaFoldDB" id="A0A2C5Y1L8"/>
<dbReference type="OrthoDB" id="4662630at2759"/>
<comment type="caution">
    <text evidence="2">The sequence shown here is derived from an EMBL/GenBank/DDBJ whole genome shotgun (WGS) entry which is preliminary data.</text>
</comment>
<organism evidence="2 3">
    <name type="scientific">Ophiocordyceps australis</name>
    <dbReference type="NCBI Taxonomy" id="1399860"/>
    <lineage>
        <taxon>Eukaryota</taxon>
        <taxon>Fungi</taxon>
        <taxon>Dikarya</taxon>
        <taxon>Ascomycota</taxon>
        <taxon>Pezizomycotina</taxon>
        <taxon>Sordariomycetes</taxon>
        <taxon>Hypocreomycetidae</taxon>
        <taxon>Hypocreales</taxon>
        <taxon>Ophiocordycipitaceae</taxon>
        <taxon>Ophiocordyceps</taxon>
    </lineage>
</organism>
<name>A0A2C5Y1L8_9HYPO</name>
<dbReference type="STRING" id="1399860.A0A2C5Y1L8"/>
<gene>
    <name evidence="2" type="ORF">CDD81_8147</name>
</gene>
<reference evidence="2 3" key="1">
    <citation type="submission" date="2017-06" db="EMBL/GenBank/DDBJ databases">
        <title>Ant-infecting Ophiocordyceps genomes reveal a high diversity of potential behavioral manipulation genes and a possible major role for enterotoxins.</title>
        <authorList>
            <person name="De Bekker C."/>
            <person name="Evans H.C."/>
            <person name="Brachmann A."/>
            <person name="Hughes D.P."/>
        </authorList>
    </citation>
    <scope>NUCLEOTIDE SEQUENCE [LARGE SCALE GENOMIC DNA]</scope>
    <source>
        <strain evidence="2 3">Map64</strain>
    </source>
</reference>
<feature type="region of interest" description="Disordered" evidence="1">
    <location>
        <begin position="330"/>
        <end position="368"/>
    </location>
</feature>
<feature type="compositionally biased region" description="Basic and acidic residues" evidence="1">
    <location>
        <begin position="335"/>
        <end position="349"/>
    </location>
</feature>
<evidence type="ECO:0000313" key="2">
    <source>
        <dbReference type="EMBL" id="PHH61566.1"/>
    </source>
</evidence>